<evidence type="ECO:0000313" key="1">
    <source>
        <dbReference type="EMBL" id="KKN18100.1"/>
    </source>
</evidence>
<proteinExistence type="predicted"/>
<organism evidence="1">
    <name type="scientific">marine sediment metagenome</name>
    <dbReference type="NCBI Taxonomy" id="412755"/>
    <lineage>
        <taxon>unclassified sequences</taxon>
        <taxon>metagenomes</taxon>
        <taxon>ecological metagenomes</taxon>
    </lineage>
</organism>
<dbReference type="AlphaFoldDB" id="A0A0F9NEW4"/>
<name>A0A0F9NEW4_9ZZZZ</name>
<reference evidence="1" key="1">
    <citation type="journal article" date="2015" name="Nature">
        <title>Complex archaea that bridge the gap between prokaryotes and eukaryotes.</title>
        <authorList>
            <person name="Spang A."/>
            <person name="Saw J.H."/>
            <person name="Jorgensen S.L."/>
            <person name="Zaremba-Niedzwiedzka K."/>
            <person name="Martijn J."/>
            <person name="Lind A.E."/>
            <person name="van Eijk R."/>
            <person name="Schleper C."/>
            <person name="Guy L."/>
            <person name="Ettema T.J."/>
        </authorList>
    </citation>
    <scope>NUCLEOTIDE SEQUENCE</scope>
</reference>
<dbReference type="EMBL" id="LAZR01003459">
    <property type="protein sequence ID" value="KKN18100.1"/>
    <property type="molecule type" value="Genomic_DNA"/>
</dbReference>
<protein>
    <submittedName>
        <fullName evidence="1">Uncharacterized protein</fullName>
    </submittedName>
</protein>
<comment type="caution">
    <text evidence="1">The sequence shown here is derived from an EMBL/GenBank/DDBJ whole genome shotgun (WGS) entry which is preliminary data.</text>
</comment>
<gene>
    <name evidence="1" type="ORF">LCGC14_0959070</name>
</gene>
<sequence length="105" mass="11836">MSKDCLNPTYGDFNECDGCCIQSLCVAAKNILNPPKDLHSDPDEHYEVWVMLERWKGDSKLEEVETCKVGNVVDEDGGRELFDAAQTMSMSVRNLIESTVKVYDD</sequence>
<accession>A0A0F9NEW4</accession>